<evidence type="ECO:0000313" key="1">
    <source>
        <dbReference type="EMBL" id="EPY27699.1"/>
    </source>
</evidence>
<evidence type="ECO:0000313" key="2">
    <source>
        <dbReference type="EMBL" id="EPY34598.1"/>
    </source>
</evidence>
<reference evidence="2" key="2">
    <citation type="submission" date="2013-03" db="EMBL/GenBank/DDBJ databases">
        <authorList>
            <person name="Motta M.C.M."/>
            <person name="Martins A.C.A."/>
            <person name="Preta C.M.C.C."/>
            <person name="Silva R."/>
            <person name="de Souza S.S."/>
            <person name="Klein C.C."/>
            <person name="de Almeida L.G.P."/>
            <person name="Cunha O.L."/>
            <person name="Colabardini A.C."/>
            <person name="Lima B.A."/>
            <person name="Machado C.R."/>
            <person name="Soares C.M.A."/>
            <person name="de Menezes C.B.A."/>
            <person name="Bartolomeu D.C."/>
            <person name="Grisard E.C."/>
            <person name="Fantinatti-Garboggini F."/>
            <person name="Rodrigues-Luiz G.F."/>
            <person name="Wagner G."/>
            <person name="Goldman G.H."/>
            <person name="Fietto J.L.R."/>
            <person name="Ciapina L.P."/>
            <person name="Brocchi M."/>
            <person name="Elias M.C."/>
            <person name="Goldman M.H.S."/>
            <person name="Sagot M.-F."/>
            <person name="Pereira M."/>
            <person name="Stoco P.H."/>
            <person name="Teixeira S.M.R."/>
            <person name="de Mendonca-Neto R.P."/>
            <person name="Maciel T.E.F."/>
            <person name="Mendes T.A.O."/>
            <person name="Urmenyi T.P."/>
            <person name="Teixeira M.M.G."/>
            <person name="de Camargo E.F.P."/>
            <person name="de Sousa W."/>
            <person name="Schenkman S."/>
            <person name="de Vasconcelos A.T.R."/>
        </authorList>
    </citation>
    <scope>NUCLEOTIDE SEQUENCE</scope>
</reference>
<dbReference type="AlphaFoldDB" id="S9V0T0"/>
<proteinExistence type="predicted"/>
<dbReference type="Proteomes" id="UP000015354">
    <property type="component" value="Unassembled WGS sequence"/>
</dbReference>
<dbReference type="SUPFAM" id="SSF56808">
    <property type="entry name" value="Ribosomal protein L1"/>
    <property type="match status" value="1"/>
</dbReference>
<keyword evidence="3" id="KW-1185">Reference proteome</keyword>
<evidence type="ECO:0008006" key="4">
    <source>
        <dbReference type="Google" id="ProtNLM"/>
    </source>
</evidence>
<dbReference type="OrthoDB" id="275261at2759"/>
<comment type="caution">
    <text evidence="2">The sequence shown here is derived from an EMBL/GenBank/DDBJ whole genome shotgun (WGS) entry which is preliminary data.</text>
</comment>
<name>S9V0T0_9TRYP</name>
<gene>
    <name evidence="2" type="ORF">STCU_01504</name>
    <name evidence="1" type="ORF">STCU_05620</name>
</gene>
<accession>S9V0T0</accession>
<dbReference type="EMBL" id="ATMH01001504">
    <property type="protein sequence ID" value="EPY34598.1"/>
    <property type="molecule type" value="Genomic_DNA"/>
</dbReference>
<sequence>MMLPSIILSQAPELLHPTEPVLFSLPHNAYKPFRDTSQQQASGALTTVGGSSSSSSTPGRTTCLIIPRQISLDCNKINKRHYYYDAVITAEAICKRGDPESQKRAFKVAKTFTHFVVDSRIVGKLPLCLVEAVKTAPPATAAGGAATAARKIKSLLPLSALEDKTTLAYRLSEGSSGVTWGPSPFHAGQISIRVGHGGMTAGAICENAKHVIVSLKKEFPHVYKYVKEVKLVSAKTEPIRFMETQIQK</sequence>
<reference evidence="2 3" key="1">
    <citation type="journal article" date="2013" name="PLoS ONE">
        <title>Predicting the Proteins of Angomonas deanei, Strigomonas culicis and Their Respective Endosymbionts Reveals New Aspects of the Trypanosomatidae Family.</title>
        <authorList>
            <person name="Motta M.C."/>
            <person name="Martins A.C."/>
            <person name="de Souza S.S."/>
            <person name="Catta-Preta C.M."/>
            <person name="Silva R."/>
            <person name="Klein C.C."/>
            <person name="de Almeida L.G."/>
            <person name="de Lima Cunha O."/>
            <person name="Ciapina L.P."/>
            <person name="Brocchi M."/>
            <person name="Colabardini A.C."/>
            <person name="de Araujo Lima B."/>
            <person name="Machado C.R."/>
            <person name="de Almeida Soares C.M."/>
            <person name="Probst C.M."/>
            <person name="de Menezes C.B."/>
            <person name="Thompson C.E."/>
            <person name="Bartholomeu D.C."/>
            <person name="Gradia D.F."/>
            <person name="Pavoni D.P."/>
            <person name="Grisard E.C."/>
            <person name="Fantinatti-Garboggini F."/>
            <person name="Marchini F.K."/>
            <person name="Rodrigues-Luiz G.F."/>
            <person name="Wagner G."/>
            <person name="Goldman G.H."/>
            <person name="Fietto J.L."/>
            <person name="Elias M.C."/>
            <person name="Goldman M.H."/>
            <person name="Sagot M.F."/>
            <person name="Pereira M."/>
            <person name="Stoco P.H."/>
            <person name="de Mendonca-Neto R.P."/>
            <person name="Teixeira S.M."/>
            <person name="Maciel T.E."/>
            <person name="de Oliveira Mendes T.A."/>
            <person name="Urmenyi T.P."/>
            <person name="de Souza W."/>
            <person name="Schenkman S."/>
            <person name="de Vasconcelos A.T."/>
        </authorList>
    </citation>
    <scope>NUCLEOTIDE SEQUENCE [LARGE SCALE GENOMIC DNA]</scope>
</reference>
<dbReference type="InterPro" id="IPR023674">
    <property type="entry name" value="Ribosomal_uL1-like"/>
</dbReference>
<organism evidence="2 3">
    <name type="scientific">Strigomonas culicis</name>
    <dbReference type="NCBI Taxonomy" id="28005"/>
    <lineage>
        <taxon>Eukaryota</taxon>
        <taxon>Discoba</taxon>
        <taxon>Euglenozoa</taxon>
        <taxon>Kinetoplastea</taxon>
        <taxon>Metakinetoplastina</taxon>
        <taxon>Trypanosomatida</taxon>
        <taxon>Trypanosomatidae</taxon>
        <taxon>Strigomonadinae</taxon>
        <taxon>Strigomonas</taxon>
    </lineage>
</organism>
<dbReference type="EMBL" id="ATMH01005620">
    <property type="protein sequence ID" value="EPY27699.1"/>
    <property type="molecule type" value="Genomic_DNA"/>
</dbReference>
<protein>
    <recommendedName>
        <fullName evidence="4">Ribosomal protein L1</fullName>
    </recommendedName>
</protein>
<evidence type="ECO:0000313" key="3">
    <source>
        <dbReference type="Proteomes" id="UP000015354"/>
    </source>
</evidence>